<dbReference type="Pfam" id="PF01019">
    <property type="entry name" value="G_glu_transpept"/>
    <property type="match status" value="1"/>
</dbReference>
<dbReference type="InterPro" id="IPR043137">
    <property type="entry name" value="GGT_ssub_C"/>
</dbReference>
<evidence type="ECO:0000256" key="3">
    <source>
        <dbReference type="ARBA" id="ARBA00022801"/>
    </source>
</evidence>
<dbReference type="InterPro" id="IPR029055">
    <property type="entry name" value="Ntn_hydrolases_N"/>
</dbReference>
<dbReference type="OrthoDB" id="9781342at2"/>
<keyword evidence="2" id="KW-0808">Transferase</keyword>
<dbReference type="SUPFAM" id="SSF56235">
    <property type="entry name" value="N-terminal nucleophile aminohydrolases (Ntn hydrolases)"/>
    <property type="match status" value="1"/>
</dbReference>
<sequence length="514" mass="55033">MKGVVAAGHPLTAEAGAEVLRDGGNAVDAAVAAGLMSWAAESPLTGPGAGGFMFVHTAAGEDHLLDFFVAAPGKGLPADHARVELTPLWVEFTAGQRQRFNVGPASCGVYGTALGLAEALRRFGTRSLGELTPRAAEAARAGVAITPIQGYLLRILEPILRSTPECERWYAPDGRILAVGERVRLPELADLIDRLGNEGPGFLYDGDVGKAVSEWLLERGGAITQRDLETYAVVERSPARARYAGRTVLTNPPPSAGGILIAYALDLLERLGRPRRLADLVAVMERTNRERTREFELGLHSEGYLERFLAKEALERAAHELWSALDAAADRLGSTTHISVMDAEGNAVAMTCSNGSCSGVVVPGTGVHLNNMLGEEDLNPLGFHQHEPGRRVPSMMAPTVVLRDGECELALGSAGSNRIRSAILQTILAVIDERLDAAQAVARPRIHFEGGTVEAEPGLPEEELLEIERRGWRVVRWPERNLYFGGVQAVTRELPGRRLVGGGDPRRGGAVAYA</sequence>
<gene>
    <name evidence="5" type="ORF">SAMN02745716_0223</name>
</gene>
<evidence type="ECO:0000256" key="1">
    <source>
        <dbReference type="ARBA" id="ARBA00009381"/>
    </source>
</evidence>
<evidence type="ECO:0000256" key="4">
    <source>
        <dbReference type="ARBA" id="ARBA00023145"/>
    </source>
</evidence>
<dbReference type="PANTHER" id="PTHR43199">
    <property type="entry name" value="GLUTATHIONE HYDROLASE"/>
    <property type="match status" value="1"/>
</dbReference>
<evidence type="ECO:0000313" key="5">
    <source>
        <dbReference type="EMBL" id="SEH10374.1"/>
    </source>
</evidence>
<dbReference type="AlphaFoldDB" id="A0A1H6FKQ7"/>
<proteinExistence type="inferred from homology"/>
<name>A0A1H6FKQ7_THEAL</name>
<protein>
    <submittedName>
        <fullName evidence="5">Gamma-glutamyltranspeptidase / glutathione hydrolase</fullName>
    </submittedName>
</protein>
<keyword evidence="3 5" id="KW-0378">Hydrolase</keyword>
<dbReference type="PRINTS" id="PR01210">
    <property type="entry name" value="GGTRANSPTASE"/>
</dbReference>
<dbReference type="InterPro" id="IPR051792">
    <property type="entry name" value="GGT_bact"/>
</dbReference>
<dbReference type="GO" id="GO:0016740">
    <property type="term" value="F:transferase activity"/>
    <property type="evidence" value="ECO:0007669"/>
    <property type="project" value="UniProtKB-KW"/>
</dbReference>
<accession>A0A1H6FKQ7</accession>
<dbReference type="GO" id="GO:0016787">
    <property type="term" value="F:hydrolase activity"/>
    <property type="evidence" value="ECO:0007669"/>
    <property type="project" value="UniProtKB-KW"/>
</dbReference>
<keyword evidence="4" id="KW-0865">Zymogen</keyword>
<evidence type="ECO:0000256" key="2">
    <source>
        <dbReference type="ARBA" id="ARBA00022679"/>
    </source>
</evidence>
<dbReference type="PANTHER" id="PTHR43199:SF1">
    <property type="entry name" value="GLUTATHIONE HYDROLASE PROENZYME"/>
    <property type="match status" value="1"/>
</dbReference>
<dbReference type="EMBL" id="FNWJ01000001">
    <property type="protein sequence ID" value="SEH10374.1"/>
    <property type="molecule type" value="Genomic_DNA"/>
</dbReference>
<reference evidence="6" key="1">
    <citation type="submission" date="2016-10" db="EMBL/GenBank/DDBJ databases">
        <authorList>
            <person name="Varghese N."/>
            <person name="Submissions S."/>
        </authorList>
    </citation>
    <scope>NUCLEOTIDE SEQUENCE [LARGE SCALE GENOMIC DNA]</scope>
    <source>
        <strain evidence="6">ATCC 35263</strain>
    </source>
</reference>
<organism evidence="5 6">
    <name type="scientific">Thermoleophilum album</name>
    <dbReference type="NCBI Taxonomy" id="29539"/>
    <lineage>
        <taxon>Bacteria</taxon>
        <taxon>Bacillati</taxon>
        <taxon>Actinomycetota</taxon>
        <taxon>Thermoleophilia</taxon>
        <taxon>Thermoleophilales</taxon>
        <taxon>Thermoleophilaceae</taxon>
        <taxon>Thermoleophilum</taxon>
    </lineage>
</organism>
<dbReference type="RefSeq" id="WP_093115444.1">
    <property type="nucleotide sequence ID" value="NZ_FNWJ01000001.1"/>
</dbReference>
<dbReference type="STRING" id="29539.SAMN02745716_0223"/>
<comment type="similarity">
    <text evidence="1">Belongs to the gamma-glutamyltransferase family.</text>
</comment>
<dbReference type="Proteomes" id="UP000222056">
    <property type="component" value="Unassembled WGS sequence"/>
</dbReference>
<evidence type="ECO:0000313" key="6">
    <source>
        <dbReference type="Proteomes" id="UP000222056"/>
    </source>
</evidence>
<dbReference type="Gene3D" id="3.60.20.40">
    <property type="match status" value="1"/>
</dbReference>
<keyword evidence="6" id="KW-1185">Reference proteome</keyword>